<evidence type="ECO:0000313" key="2">
    <source>
        <dbReference type="EMBL" id="KAF9744109.1"/>
    </source>
</evidence>
<dbReference type="PANTHER" id="PTHR28014:SF1">
    <property type="entry name" value="NEGATIVE REGULATOR OF RAS-CAMP PATHWAY"/>
    <property type="match status" value="1"/>
</dbReference>
<comment type="caution">
    <text evidence="2">The sequence shown here is derived from an EMBL/GenBank/DDBJ whole genome shotgun (WGS) entry which is preliminary data.</text>
</comment>
<sequence>MLATELTESLCRHLLWERSQKSSTANAVLKRRHTSHDVANLKQFPEKSCMKKTEDVNASSLNQWFIEEASSEYHSRGW</sequence>
<proteinExistence type="predicted"/>
<feature type="domain" description="DUF3295" evidence="1">
    <location>
        <begin position="1"/>
        <end position="78"/>
    </location>
</feature>
<dbReference type="Proteomes" id="UP000616885">
    <property type="component" value="Unassembled WGS sequence"/>
</dbReference>
<dbReference type="InterPro" id="IPR021711">
    <property type="entry name" value="DUF3295"/>
</dbReference>
<name>A0A8H7K6H8_BIOOC</name>
<organism evidence="2 3">
    <name type="scientific">Bionectria ochroleuca</name>
    <name type="common">Gliocladium roseum</name>
    <dbReference type="NCBI Taxonomy" id="29856"/>
    <lineage>
        <taxon>Eukaryota</taxon>
        <taxon>Fungi</taxon>
        <taxon>Dikarya</taxon>
        <taxon>Ascomycota</taxon>
        <taxon>Pezizomycotina</taxon>
        <taxon>Sordariomycetes</taxon>
        <taxon>Hypocreomycetidae</taxon>
        <taxon>Hypocreales</taxon>
        <taxon>Bionectriaceae</taxon>
        <taxon>Clonostachys</taxon>
    </lineage>
</organism>
<gene>
    <name evidence="2" type="ORF">IM811_005689</name>
</gene>
<evidence type="ECO:0000259" key="1">
    <source>
        <dbReference type="Pfam" id="PF11702"/>
    </source>
</evidence>
<dbReference type="GO" id="GO:0031930">
    <property type="term" value="P:mitochondria-nucleus signaling pathway"/>
    <property type="evidence" value="ECO:0007669"/>
    <property type="project" value="TreeGrafter"/>
</dbReference>
<dbReference type="PANTHER" id="PTHR28014">
    <property type="entry name" value="NEGATIVE REGULATOR OF RAS-CAMP PATHWAY"/>
    <property type="match status" value="1"/>
</dbReference>
<accession>A0A8H7K6H8</accession>
<dbReference type="GO" id="GO:0005737">
    <property type="term" value="C:cytoplasm"/>
    <property type="evidence" value="ECO:0007669"/>
    <property type="project" value="TreeGrafter"/>
</dbReference>
<dbReference type="GO" id="GO:0000122">
    <property type="term" value="P:negative regulation of transcription by RNA polymerase II"/>
    <property type="evidence" value="ECO:0007669"/>
    <property type="project" value="TreeGrafter"/>
</dbReference>
<dbReference type="EMBL" id="JADCTT010000015">
    <property type="protein sequence ID" value="KAF9744109.1"/>
    <property type="molecule type" value="Genomic_DNA"/>
</dbReference>
<evidence type="ECO:0000313" key="3">
    <source>
        <dbReference type="Proteomes" id="UP000616885"/>
    </source>
</evidence>
<protein>
    <recommendedName>
        <fullName evidence="1">DUF3295 domain-containing protein</fullName>
    </recommendedName>
</protein>
<dbReference type="AlphaFoldDB" id="A0A8H7K6H8"/>
<dbReference type="InterPro" id="IPR053043">
    <property type="entry name" value="Ras-cAMP_regulatory"/>
</dbReference>
<dbReference type="GO" id="GO:0006808">
    <property type="term" value="P:regulation of nitrogen utilization"/>
    <property type="evidence" value="ECO:0007669"/>
    <property type="project" value="TreeGrafter"/>
</dbReference>
<dbReference type="Pfam" id="PF11702">
    <property type="entry name" value="DUF3295"/>
    <property type="match status" value="1"/>
</dbReference>
<reference evidence="2" key="1">
    <citation type="submission" date="2020-10" db="EMBL/GenBank/DDBJ databases">
        <title>High-Quality Genome Resource of Clonostachys rosea strain S41 by Oxford Nanopore Long-Read Sequencing.</title>
        <authorList>
            <person name="Wang H."/>
        </authorList>
    </citation>
    <scope>NUCLEOTIDE SEQUENCE</scope>
    <source>
        <strain evidence="2">S41</strain>
    </source>
</reference>